<evidence type="ECO:0000313" key="1">
    <source>
        <dbReference type="EMBL" id="JAG12820.1"/>
    </source>
</evidence>
<dbReference type="AlphaFoldDB" id="A0A0A9WZG2"/>
<dbReference type="EMBL" id="GBHO01030784">
    <property type="protein sequence ID" value="JAG12820.1"/>
    <property type="molecule type" value="Transcribed_RNA"/>
</dbReference>
<organism evidence="2">
    <name type="scientific">Lygus hesperus</name>
    <name type="common">Western plant bug</name>
    <dbReference type="NCBI Taxonomy" id="30085"/>
    <lineage>
        <taxon>Eukaryota</taxon>
        <taxon>Metazoa</taxon>
        <taxon>Ecdysozoa</taxon>
        <taxon>Arthropoda</taxon>
        <taxon>Hexapoda</taxon>
        <taxon>Insecta</taxon>
        <taxon>Pterygota</taxon>
        <taxon>Neoptera</taxon>
        <taxon>Paraneoptera</taxon>
        <taxon>Hemiptera</taxon>
        <taxon>Heteroptera</taxon>
        <taxon>Panheteroptera</taxon>
        <taxon>Cimicomorpha</taxon>
        <taxon>Miridae</taxon>
        <taxon>Mirini</taxon>
        <taxon>Lygus</taxon>
    </lineage>
</organism>
<dbReference type="Gene3D" id="3.30.420.10">
    <property type="entry name" value="Ribonuclease H-like superfamily/Ribonuclease H"/>
    <property type="match status" value="1"/>
</dbReference>
<dbReference type="InterPro" id="IPR036397">
    <property type="entry name" value="RNaseH_sf"/>
</dbReference>
<evidence type="ECO:0000313" key="2">
    <source>
        <dbReference type="EMBL" id="JAG12821.1"/>
    </source>
</evidence>
<sequence length="175" mass="19924">VNRSLTPMLSKLNTSNNWDLELAKVEFSMNNTHHAALGDAPSKILFGVYQNGNIPDELRKLVELNNDNRDLEVLRAKAIEKTAMAQNYNKQYYDSRHKCVTEYAIGDLVVITNKDTTPGVSHKLNKKFRGPYMIKKLLPNNRFVVGDIPGYQVSRNPYEGIASPDNMKHYDQLPM</sequence>
<protein>
    <submittedName>
        <fullName evidence="2">Uncharacterized protein</fullName>
    </submittedName>
</protein>
<dbReference type="GO" id="GO:0003676">
    <property type="term" value="F:nucleic acid binding"/>
    <property type="evidence" value="ECO:0007669"/>
    <property type="project" value="InterPro"/>
</dbReference>
<reference evidence="2" key="2">
    <citation type="submission" date="2014-07" db="EMBL/GenBank/DDBJ databases">
        <authorList>
            <person name="Hull J."/>
        </authorList>
    </citation>
    <scope>NUCLEOTIDE SEQUENCE</scope>
</reference>
<name>A0A0A9WZG2_LYGHE</name>
<feature type="non-terminal residue" evidence="2">
    <location>
        <position position="1"/>
    </location>
</feature>
<accession>A0A0A9WZG2</accession>
<dbReference type="EMBL" id="GBHO01030783">
    <property type="protein sequence ID" value="JAG12821.1"/>
    <property type="molecule type" value="Transcribed_RNA"/>
</dbReference>
<proteinExistence type="predicted"/>
<reference evidence="2" key="1">
    <citation type="journal article" date="2014" name="PLoS ONE">
        <title>Transcriptome-Based Identification of ABC Transporters in the Western Tarnished Plant Bug Lygus hesperus.</title>
        <authorList>
            <person name="Hull J.J."/>
            <person name="Chaney K."/>
            <person name="Geib S.M."/>
            <person name="Fabrick J.A."/>
            <person name="Brent C.S."/>
            <person name="Walsh D."/>
            <person name="Lavine L.C."/>
        </authorList>
    </citation>
    <scope>NUCLEOTIDE SEQUENCE</scope>
</reference>
<gene>
    <name evidence="2" type="ORF">CM83_64545</name>
    <name evidence="1" type="ORF">CM83_64546</name>
</gene>